<dbReference type="RefSeq" id="WP_022637309.1">
    <property type="nucleotide sequence ID" value="NZ_ASJR01000016.1"/>
</dbReference>
<proteinExistence type="predicted"/>
<dbReference type="eggNOG" id="COG2331">
    <property type="taxonomic scope" value="Bacteria"/>
</dbReference>
<dbReference type="STRING" id="1313304.CALK_1881"/>
<dbReference type="EMBL" id="ASJR01000016">
    <property type="protein sequence ID" value="ERP31262.1"/>
    <property type="molecule type" value="Genomic_DNA"/>
</dbReference>
<dbReference type="Proteomes" id="UP000017148">
    <property type="component" value="Unassembled WGS sequence"/>
</dbReference>
<reference evidence="2 3" key="1">
    <citation type="journal article" date="2013" name="Environ. Microbiol.">
        <title>Genome analysis of Chitinivibrio alkaliphilus gen. nov., sp. nov., a novel extremely haloalkaliphilic anaerobic chitinolytic bacterium from the candidate phylum Termite Group 3.</title>
        <authorList>
            <person name="Sorokin D.Y."/>
            <person name="Gumerov V.M."/>
            <person name="Rakitin A.L."/>
            <person name="Beletsky A.V."/>
            <person name="Damste J.S."/>
            <person name="Muyzer G."/>
            <person name="Mardanov A.V."/>
            <person name="Ravin N.V."/>
        </authorList>
    </citation>
    <scope>NUCLEOTIDE SEQUENCE [LARGE SCALE GENOMIC DNA]</scope>
    <source>
        <strain evidence="2 3">ACht1</strain>
    </source>
</reference>
<dbReference type="OrthoDB" id="9813321at2"/>
<protein>
    <submittedName>
        <fullName evidence="2">Regulatory protein, FmdB family</fullName>
    </submittedName>
</protein>
<dbReference type="Pfam" id="PF09723">
    <property type="entry name" value="Zn_ribbon_8"/>
    <property type="match status" value="1"/>
</dbReference>
<gene>
    <name evidence="2" type="ORF">CALK_1881</name>
</gene>
<evidence type="ECO:0000313" key="2">
    <source>
        <dbReference type="EMBL" id="ERP31262.1"/>
    </source>
</evidence>
<keyword evidence="3" id="KW-1185">Reference proteome</keyword>
<dbReference type="PANTHER" id="PTHR34404:SF2">
    <property type="entry name" value="CONSERVED SERINE RICH PROTEIN"/>
    <property type="match status" value="1"/>
</dbReference>
<dbReference type="NCBIfam" id="TIGR02605">
    <property type="entry name" value="CxxC_CxxC_SSSS"/>
    <property type="match status" value="1"/>
</dbReference>
<dbReference type="InterPro" id="IPR013429">
    <property type="entry name" value="Regulatory_FmdB_Zinc_ribbon"/>
</dbReference>
<evidence type="ECO:0000313" key="3">
    <source>
        <dbReference type="Proteomes" id="UP000017148"/>
    </source>
</evidence>
<accession>U7D854</accession>
<dbReference type="SMART" id="SM00834">
    <property type="entry name" value="CxxC_CXXC_SSSS"/>
    <property type="match status" value="1"/>
</dbReference>
<organism evidence="2 3">
    <name type="scientific">Chitinivibrio alkaliphilus ACht1</name>
    <dbReference type="NCBI Taxonomy" id="1313304"/>
    <lineage>
        <taxon>Bacteria</taxon>
        <taxon>Pseudomonadati</taxon>
        <taxon>Fibrobacterota</taxon>
        <taxon>Chitinivibrionia</taxon>
        <taxon>Chitinivibrionales</taxon>
        <taxon>Chitinivibrionaceae</taxon>
        <taxon>Chitinivibrio</taxon>
    </lineage>
</organism>
<comment type="caution">
    <text evidence="2">The sequence shown here is derived from an EMBL/GenBank/DDBJ whole genome shotgun (WGS) entry which is preliminary data.</text>
</comment>
<feature type="domain" description="Putative regulatory protein FmdB zinc ribbon" evidence="1">
    <location>
        <begin position="1"/>
        <end position="43"/>
    </location>
</feature>
<dbReference type="AlphaFoldDB" id="U7D854"/>
<sequence length="68" mass="7674">MPTYSYECSRCGKQFSLFQKMSEEPLEICTFSDCGGTVRRIIGAGSGIVFKGTGFYQTDFKNNRKKVE</sequence>
<name>U7D854_9BACT</name>
<evidence type="ECO:0000259" key="1">
    <source>
        <dbReference type="SMART" id="SM00834"/>
    </source>
</evidence>
<dbReference type="PANTHER" id="PTHR34404">
    <property type="entry name" value="REGULATORY PROTEIN, FMDB FAMILY"/>
    <property type="match status" value="1"/>
</dbReference>